<keyword evidence="8" id="KW-1185">Reference proteome</keyword>
<dbReference type="VEuPathDB" id="FungiDB:C5L36_0B11460"/>
<keyword evidence="4" id="KW-0647">Proteasome</keyword>
<dbReference type="PROSITE" id="PS51917">
    <property type="entry name" value="PRU"/>
    <property type="match status" value="1"/>
</dbReference>
<dbReference type="EMBL" id="CP028774">
    <property type="protein sequence ID" value="AWU75914.1"/>
    <property type="molecule type" value="Genomic_DNA"/>
</dbReference>
<dbReference type="InterPro" id="IPR006773">
    <property type="entry name" value="Rpn13/ADRM1"/>
</dbReference>
<dbReference type="GO" id="GO:0061133">
    <property type="term" value="F:endopeptidase activator activity"/>
    <property type="evidence" value="ECO:0007669"/>
    <property type="project" value="TreeGrafter"/>
</dbReference>
<dbReference type="KEGG" id="pkz:C5L36_0B11460"/>
<protein>
    <recommendedName>
        <fullName evidence="6">Pru domain-containing protein</fullName>
    </recommendedName>
</protein>
<evidence type="ECO:0000256" key="5">
    <source>
        <dbReference type="ARBA" id="ARBA00023242"/>
    </source>
</evidence>
<evidence type="ECO:0000313" key="7">
    <source>
        <dbReference type="EMBL" id="AWU75914.1"/>
    </source>
</evidence>
<dbReference type="GO" id="GO:0005737">
    <property type="term" value="C:cytoplasm"/>
    <property type="evidence" value="ECO:0007669"/>
    <property type="project" value="UniProtKB-SubCell"/>
</dbReference>
<evidence type="ECO:0000256" key="1">
    <source>
        <dbReference type="ARBA" id="ARBA00004123"/>
    </source>
</evidence>
<dbReference type="PANTHER" id="PTHR12225">
    <property type="entry name" value="ADHESION REGULATING MOLECULE 1 110 KDA CELL MEMBRANE GLYCOPROTEIN"/>
    <property type="match status" value="1"/>
</dbReference>
<dbReference type="Pfam" id="PF04683">
    <property type="entry name" value="Rpn13_ADRM1_Pru"/>
    <property type="match status" value="1"/>
</dbReference>
<evidence type="ECO:0000313" key="8">
    <source>
        <dbReference type="Proteomes" id="UP000249293"/>
    </source>
</evidence>
<keyword evidence="5" id="KW-0539">Nucleus</keyword>
<gene>
    <name evidence="7" type="ORF">C5L36_0B11460</name>
</gene>
<accession>A0A2U9R3L9</accession>
<evidence type="ECO:0000256" key="4">
    <source>
        <dbReference type="ARBA" id="ARBA00022942"/>
    </source>
</evidence>
<dbReference type="AlphaFoldDB" id="A0A2U9R3L9"/>
<evidence type="ECO:0000256" key="2">
    <source>
        <dbReference type="ARBA" id="ARBA00004496"/>
    </source>
</evidence>
<dbReference type="InterPro" id="IPR038633">
    <property type="entry name" value="Rpn13/ADRM1_Pru_sf"/>
</dbReference>
<dbReference type="GO" id="GO:0005634">
    <property type="term" value="C:nucleus"/>
    <property type="evidence" value="ECO:0007669"/>
    <property type="project" value="UniProtKB-SubCell"/>
</dbReference>
<comment type="subcellular location">
    <subcellularLocation>
        <location evidence="2">Cytoplasm</location>
    </subcellularLocation>
    <subcellularLocation>
        <location evidence="1">Nucleus</location>
    </subcellularLocation>
</comment>
<dbReference type="PANTHER" id="PTHR12225:SF0">
    <property type="entry name" value="PROTEASOMAL UBIQUITIN RECEPTOR ADRM1"/>
    <property type="match status" value="1"/>
</dbReference>
<evidence type="ECO:0000256" key="3">
    <source>
        <dbReference type="ARBA" id="ARBA00022490"/>
    </source>
</evidence>
<organism evidence="7 8">
    <name type="scientific">Pichia kudriavzevii</name>
    <name type="common">Yeast</name>
    <name type="synonym">Issatchenkia orientalis</name>
    <dbReference type="NCBI Taxonomy" id="4909"/>
    <lineage>
        <taxon>Eukaryota</taxon>
        <taxon>Fungi</taxon>
        <taxon>Dikarya</taxon>
        <taxon>Ascomycota</taxon>
        <taxon>Saccharomycotina</taxon>
        <taxon>Pichiomycetes</taxon>
        <taxon>Pichiales</taxon>
        <taxon>Pichiaceae</taxon>
        <taxon>Pichia</taxon>
    </lineage>
</organism>
<feature type="domain" description="Pru" evidence="6">
    <location>
        <begin position="26"/>
        <end position="157"/>
    </location>
</feature>
<dbReference type="STRING" id="4909.A0A2U9R3L9"/>
<name>A0A2U9R3L9_PICKU</name>
<dbReference type="Proteomes" id="UP000249293">
    <property type="component" value="Chromosome 2"/>
</dbReference>
<sequence>MKIHLFVPLDKQDFSFILLYPQTTKMPVSLPLRFNAGQVSFNEALQKYIPLPTPGEIIVDNSPEGDGCYSFVWRPRDSTSAETEELLVFQGDVVWQKINSCTSGRVYMLAFLSSGAKHLYWMQDVNDEGAMEDGDPLSADSKKDLEIASQMREVLCE</sequence>
<dbReference type="InterPro" id="IPR044868">
    <property type="entry name" value="Rpn13/ADRM1_Pru"/>
</dbReference>
<proteinExistence type="predicted"/>
<reference evidence="7 8" key="1">
    <citation type="submission" date="2018-06" db="EMBL/GenBank/DDBJ databases">
        <title>Population genomics shows no distinction between pathogenic Candida krusei and environmental Pichia kudriavzevii: One species, four names.</title>
        <authorList>
            <person name="Douglass A.P."/>
            <person name="Offei B."/>
            <person name="Braun-Galleani S."/>
            <person name="Coughlan A.Y."/>
            <person name="Martos A."/>
            <person name="Ortiz-Merino R.A."/>
            <person name="Byrne K.P."/>
            <person name="Wolfe K.H."/>
        </authorList>
    </citation>
    <scope>NUCLEOTIDE SEQUENCE [LARGE SCALE GENOMIC DNA]</scope>
    <source>
        <strain evidence="7 8">CBS573</strain>
    </source>
</reference>
<dbReference type="GeneID" id="40383679"/>
<evidence type="ECO:0000259" key="6">
    <source>
        <dbReference type="PROSITE" id="PS51917"/>
    </source>
</evidence>
<dbReference type="GO" id="GO:0008541">
    <property type="term" value="C:proteasome regulatory particle, lid subcomplex"/>
    <property type="evidence" value="ECO:0007669"/>
    <property type="project" value="TreeGrafter"/>
</dbReference>
<keyword evidence="3" id="KW-0963">Cytoplasm</keyword>
<dbReference type="OrthoDB" id="340431at2759"/>
<dbReference type="RefSeq" id="XP_029321391.1">
    <property type="nucleotide sequence ID" value="XM_029465532.1"/>
</dbReference>
<dbReference type="GO" id="GO:0070628">
    <property type="term" value="F:proteasome binding"/>
    <property type="evidence" value="ECO:0007669"/>
    <property type="project" value="TreeGrafter"/>
</dbReference>
<dbReference type="Gene3D" id="2.30.29.70">
    <property type="entry name" value="Proteasomal ubiquitin receptor Rpn13/ADRM1"/>
    <property type="match status" value="1"/>
</dbReference>